<dbReference type="Pfam" id="PF00047">
    <property type="entry name" value="ig"/>
    <property type="match status" value="1"/>
</dbReference>
<accession>A0A5E4N5Z6</accession>
<comment type="subcellular location">
    <subcellularLocation>
        <location evidence="1">Membrane</location>
        <topology evidence="1">Single-pass type I membrane protein</topology>
    </subcellularLocation>
</comment>
<dbReference type="SUPFAM" id="SSF49265">
    <property type="entry name" value="Fibronectin type III"/>
    <property type="match status" value="1"/>
</dbReference>
<dbReference type="Proteomes" id="UP000325440">
    <property type="component" value="Unassembled WGS sequence"/>
</dbReference>
<dbReference type="InterPro" id="IPR013783">
    <property type="entry name" value="Ig-like_fold"/>
</dbReference>
<feature type="region of interest" description="Disordered" evidence="7">
    <location>
        <begin position="1203"/>
        <end position="1229"/>
    </location>
</feature>
<dbReference type="PROSITE" id="PS00290">
    <property type="entry name" value="IG_MHC"/>
    <property type="match status" value="2"/>
</dbReference>
<evidence type="ECO:0000256" key="7">
    <source>
        <dbReference type="SAM" id="MobiDB-lite"/>
    </source>
</evidence>
<evidence type="ECO:0000256" key="3">
    <source>
        <dbReference type="ARBA" id="ARBA00023136"/>
    </source>
</evidence>
<evidence type="ECO:0000256" key="2">
    <source>
        <dbReference type="ARBA" id="ARBA00022737"/>
    </source>
</evidence>
<gene>
    <name evidence="11" type="ORF">CINCED_3A025849</name>
</gene>
<evidence type="ECO:0000259" key="10">
    <source>
        <dbReference type="PROSITE" id="PS50853"/>
    </source>
</evidence>
<keyword evidence="12" id="KW-1185">Reference proteome</keyword>
<evidence type="ECO:0000313" key="12">
    <source>
        <dbReference type="Proteomes" id="UP000325440"/>
    </source>
</evidence>
<keyword evidence="2" id="KW-0677">Repeat</keyword>
<feature type="domain" description="Ig-like" evidence="9">
    <location>
        <begin position="829"/>
        <end position="925"/>
    </location>
</feature>
<keyword evidence="3 8" id="KW-0472">Membrane</keyword>
<keyword evidence="8" id="KW-0812">Transmembrane</keyword>
<dbReference type="InterPro" id="IPR013098">
    <property type="entry name" value="Ig_I-set"/>
</dbReference>
<dbReference type="Pfam" id="PF13927">
    <property type="entry name" value="Ig_3"/>
    <property type="match status" value="3"/>
</dbReference>
<dbReference type="PROSITE" id="PS50835">
    <property type="entry name" value="IG_LIKE"/>
    <property type="match status" value="9"/>
</dbReference>
<feature type="domain" description="Ig-like" evidence="9">
    <location>
        <begin position="542"/>
        <end position="637"/>
    </location>
</feature>
<dbReference type="InterPro" id="IPR013162">
    <property type="entry name" value="CD80_C2-set"/>
</dbReference>
<dbReference type="InterPro" id="IPR003961">
    <property type="entry name" value="FN3_dom"/>
</dbReference>
<dbReference type="Gene3D" id="2.60.40.10">
    <property type="entry name" value="Immunoglobulins"/>
    <property type="match status" value="10"/>
</dbReference>
<dbReference type="InterPro" id="IPR003599">
    <property type="entry name" value="Ig_sub"/>
</dbReference>
<dbReference type="GO" id="GO:0098609">
    <property type="term" value="P:cell-cell adhesion"/>
    <property type="evidence" value="ECO:0007669"/>
    <property type="project" value="TreeGrafter"/>
</dbReference>
<evidence type="ECO:0000256" key="5">
    <source>
        <dbReference type="ARBA" id="ARBA00023180"/>
    </source>
</evidence>
<feature type="domain" description="Ig-like" evidence="9">
    <location>
        <begin position="733"/>
        <end position="818"/>
    </location>
</feature>
<dbReference type="GO" id="GO:0005886">
    <property type="term" value="C:plasma membrane"/>
    <property type="evidence" value="ECO:0007669"/>
    <property type="project" value="TreeGrafter"/>
</dbReference>
<dbReference type="InterPro" id="IPR003598">
    <property type="entry name" value="Ig_sub2"/>
</dbReference>
<dbReference type="GO" id="GO:0005911">
    <property type="term" value="C:cell-cell junction"/>
    <property type="evidence" value="ECO:0007669"/>
    <property type="project" value="TreeGrafter"/>
</dbReference>
<dbReference type="CDD" id="cd00063">
    <property type="entry name" value="FN3"/>
    <property type="match status" value="1"/>
</dbReference>
<dbReference type="EMBL" id="CABPRJ010001482">
    <property type="protein sequence ID" value="VVC38576.1"/>
    <property type="molecule type" value="Genomic_DNA"/>
</dbReference>
<keyword evidence="4" id="KW-1015">Disulfide bond</keyword>
<name>A0A5E4N5Z6_9HEMI</name>
<evidence type="ECO:0000256" key="6">
    <source>
        <dbReference type="ARBA" id="ARBA00023319"/>
    </source>
</evidence>
<feature type="domain" description="Ig-like" evidence="9">
    <location>
        <begin position="134"/>
        <end position="239"/>
    </location>
</feature>
<dbReference type="SMART" id="SM00408">
    <property type="entry name" value="IGc2"/>
    <property type="match status" value="7"/>
</dbReference>
<dbReference type="SMART" id="SM00409">
    <property type="entry name" value="IG"/>
    <property type="match status" value="9"/>
</dbReference>
<dbReference type="InterPro" id="IPR036116">
    <property type="entry name" value="FN3_sf"/>
</dbReference>
<evidence type="ECO:0000256" key="4">
    <source>
        <dbReference type="ARBA" id="ARBA00023157"/>
    </source>
</evidence>
<proteinExistence type="predicted"/>
<feature type="domain" description="Fibronectin type-III" evidence="10">
    <location>
        <begin position="932"/>
        <end position="1024"/>
    </location>
</feature>
<keyword evidence="6" id="KW-0393">Immunoglobulin domain</keyword>
<dbReference type="InterPro" id="IPR036179">
    <property type="entry name" value="Ig-like_dom_sf"/>
</dbReference>
<evidence type="ECO:0000256" key="8">
    <source>
        <dbReference type="SAM" id="Phobius"/>
    </source>
</evidence>
<dbReference type="Pfam" id="PF08205">
    <property type="entry name" value="C2-set_2"/>
    <property type="match status" value="3"/>
</dbReference>
<dbReference type="SMART" id="SM00060">
    <property type="entry name" value="FN3"/>
    <property type="match status" value="1"/>
</dbReference>
<dbReference type="SMART" id="SM00407">
    <property type="entry name" value="IGc1"/>
    <property type="match status" value="1"/>
</dbReference>
<dbReference type="InterPro" id="IPR003597">
    <property type="entry name" value="Ig_C1-set"/>
</dbReference>
<sequence>MDTYYLQFAFSHLVVVVVQGRGWVTAFKQQHFRVSPKDVNAREGANVTLNCEIDDISGDVQWTKDGLALGYAAEIPGHPRHSMVIDSGNGVYNLLVRNVTIMDDALYQCQVSPGPATGSKPIRSSARLSVLMPPTSIKIEDDNSDSTLEVKENHEVTIECVARNSKPASTIMWFRDRAEVNAVERTDTVAEETSNQTNLKMFTVRSTIKIIATSNDDHVKYSCEARHEALSEPLKTTVQIRVLYPPGVPRIEGYTEGENLEKGQHVKLRCLSKVGNPPTQLAWFKNDQSVSNEFTTTEKLSESTYSFVANASDNNARVRCEAKNSITPIPQYAEVLLSVLYGATNVIIKGPSEAKPGDTVTVSCETNRSNPPSTIKWMLNNDVATKSVSTVITAPQSSWITKSNVSVTIPGGQPIAVVMCETFGNGVYERVSATHTIKVLHRPGAPIISDYSSGDPIPLGNVQRLSCRSNGGNPLATVAWTKNDKKIQSTVTTSSDQKSVSAEITFVANYTDNDATYKCEVTHPALPIPLVEKYKLKVLFGPDHLNIKLDPVHLRVGDEATLTCEATSSYPAVKMSLWRQGMPVTENINSFTKPGLYGGKLSTVQMTFNVTPEVEGMVYLCQGNHGLLSKTIHKEVTLNVYRKPTFDSEPESVKTAEGKDVVVTVHAKGRPSQIVYKWFKDKKPLYSIRGQRIRDSTLNITGVSRNDAGNYSCEASNTEGSATVSFSFFVNYTAVITNASAGITVREGDAVELWCQIDGYPVHPDYVSWRRNGFVFNDTRAKTVLVNDTSHLTLVNVTKDDSGFFLCAVNNRVSNESTRPVLLIVEHKPEILAMDNGSKTASSAGMTAKLHCRALGAPAMQFSWDLDGSAVVSVTDKFVMEEKKLNETMFESTLTILQVDQFDYGDYKCTATNKLGTATMVNRLTVFSHPDPPSSFRAIEFTHNKVILKWIPGFDGGEPVSYRIRYKAFNKPTYRYEDVTGYDTEYTIYGLDPSTSYLFNIMARNMYGDSSYMSESLKVTTNEHPQFKNRLNADKTAGFFHGMTFILLILGIIFGCLLLFSTIVVFYCIHKRRRRNVNKQMANENTDPDIKPHTIEMYAPNTYNGGYEENLSSISAKSETYSNVSPVYNDDPQQKLAEESYLIEQIDYPFMNECDHQMQQYQQHAVGVRQYDNGNMNPNHLVPNRAVRENASSHHDRRDIENRMFNQQPPPPPPPPPPQSVTNRAVPLPPIFYNRPPPAIPPAVKYGNYYSPPPPPPPPPDVTVFSSQNFLTTFAHCNNADETEGHLV</sequence>
<keyword evidence="5" id="KW-0325">Glycoprotein</keyword>
<dbReference type="PANTHER" id="PTHR11640">
    <property type="entry name" value="NEPHRIN"/>
    <property type="match status" value="1"/>
</dbReference>
<evidence type="ECO:0000256" key="1">
    <source>
        <dbReference type="ARBA" id="ARBA00004479"/>
    </source>
</evidence>
<feature type="domain" description="Ig-like" evidence="9">
    <location>
        <begin position="446"/>
        <end position="523"/>
    </location>
</feature>
<feature type="domain" description="Ig-like" evidence="9">
    <location>
        <begin position="249"/>
        <end position="336"/>
    </location>
</feature>
<feature type="compositionally biased region" description="Pro residues" evidence="7">
    <location>
        <begin position="1208"/>
        <end position="1219"/>
    </location>
</feature>
<dbReference type="Pfam" id="PF07679">
    <property type="entry name" value="I-set"/>
    <property type="match status" value="1"/>
</dbReference>
<feature type="domain" description="Ig-like" evidence="9">
    <location>
        <begin position="30"/>
        <end position="129"/>
    </location>
</feature>
<reference evidence="11 12" key="1">
    <citation type="submission" date="2019-08" db="EMBL/GenBank/DDBJ databases">
        <authorList>
            <person name="Alioto T."/>
            <person name="Alioto T."/>
            <person name="Gomez Garrido J."/>
        </authorList>
    </citation>
    <scope>NUCLEOTIDE SEQUENCE [LARGE SCALE GENOMIC DNA]</scope>
</reference>
<dbReference type="SUPFAM" id="SSF48726">
    <property type="entry name" value="Immunoglobulin"/>
    <property type="match status" value="9"/>
</dbReference>
<dbReference type="InterPro" id="IPR007110">
    <property type="entry name" value="Ig-like_dom"/>
</dbReference>
<keyword evidence="8" id="KW-1133">Transmembrane helix</keyword>
<dbReference type="GO" id="GO:0030154">
    <property type="term" value="P:cell differentiation"/>
    <property type="evidence" value="ECO:0007669"/>
    <property type="project" value="UniProtKB-ARBA"/>
</dbReference>
<feature type="domain" description="Ig-like" evidence="9">
    <location>
        <begin position="644"/>
        <end position="725"/>
    </location>
</feature>
<dbReference type="InterPro" id="IPR013151">
    <property type="entry name" value="Immunoglobulin_dom"/>
</dbReference>
<organism evidence="11 12">
    <name type="scientific">Cinara cedri</name>
    <dbReference type="NCBI Taxonomy" id="506608"/>
    <lineage>
        <taxon>Eukaryota</taxon>
        <taxon>Metazoa</taxon>
        <taxon>Ecdysozoa</taxon>
        <taxon>Arthropoda</taxon>
        <taxon>Hexapoda</taxon>
        <taxon>Insecta</taxon>
        <taxon>Pterygota</taxon>
        <taxon>Neoptera</taxon>
        <taxon>Paraneoptera</taxon>
        <taxon>Hemiptera</taxon>
        <taxon>Sternorrhyncha</taxon>
        <taxon>Aphidomorpha</taxon>
        <taxon>Aphidoidea</taxon>
        <taxon>Aphididae</taxon>
        <taxon>Lachninae</taxon>
        <taxon>Cinara</taxon>
    </lineage>
</organism>
<dbReference type="OrthoDB" id="10028801at2759"/>
<dbReference type="PANTHER" id="PTHR11640:SF136">
    <property type="entry name" value="NEPHRIN"/>
    <property type="match status" value="1"/>
</dbReference>
<feature type="transmembrane region" description="Helical" evidence="8">
    <location>
        <begin position="1039"/>
        <end position="1069"/>
    </location>
</feature>
<dbReference type="GO" id="GO:0050839">
    <property type="term" value="F:cell adhesion molecule binding"/>
    <property type="evidence" value="ECO:0007669"/>
    <property type="project" value="TreeGrafter"/>
</dbReference>
<protein>
    <submittedName>
        <fullName evidence="11">Fibronectin type III,Immunoglobulin-like domain,Immunoglobulin C1-set,Immunoglobulin/major</fullName>
    </submittedName>
</protein>
<evidence type="ECO:0000313" key="11">
    <source>
        <dbReference type="EMBL" id="VVC38576.1"/>
    </source>
</evidence>
<feature type="domain" description="Ig-like" evidence="9">
    <location>
        <begin position="343"/>
        <end position="432"/>
    </location>
</feature>
<dbReference type="Pfam" id="PF00041">
    <property type="entry name" value="fn3"/>
    <property type="match status" value="1"/>
</dbReference>
<dbReference type="PROSITE" id="PS50853">
    <property type="entry name" value="FN3"/>
    <property type="match status" value="1"/>
</dbReference>
<dbReference type="GO" id="GO:0009653">
    <property type="term" value="P:anatomical structure morphogenesis"/>
    <property type="evidence" value="ECO:0007669"/>
    <property type="project" value="UniProtKB-ARBA"/>
</dbReference>
<dbReference type="InterPro" id="IPR003006">
    <property type="entry name" value="Ig/MHC_CS"/>
</dbReference>
<dbReference type="InterPro" id="IPR051275">
    <property type="entry name" value="Cell_adhesion_signaling"/>
</dbReference>
<evidence type="ECO:0000259" key="9">
    <source>
        <dbReference type="PROSITE" id="PS50835"/>
    </source>
</evidence>